<organism evidence="3 4">
    <name type="scientific">Stigmatella ashevillensis</name>
    <dbReference type="NCBI Taxonomy" id="2995309"/>
    <lineage>
        <taxon>Bacteria</taxon>
        <taxon>Pseudomonadati</taxon>
        <taxon>Myxococcota</taxon>
        <taxon>Myxococcia</taxon>
        <taxon>Myxococcales</taxon>
        <taxon>Cystobacterineae</taxon>
        <taxon>Archangiaceae</taxon>
        <taxon>Stigmatella</taxon>
    </lineage>
</organism>
<dbReference type="SUPFAM" id="SSF51905">
    <property type="entry name" value="FAD/NAD(P)-binding domain"/>
    <property type="match status" value="1"/>
</dbReference>
<dbReference type="PANTHER" id="PTHR43734">
    <property type="entry name" value="PHYTOENE DESATURASE"/>
    <property type="match status" value="1"/>
</dbReference>
<keyword evidence="4" id="KW-1185">Reference proteome</keyword>
<dbReference type="Pfam" id="PF01593">
    <property type="entry name" value="Amino_oxidase"/>
    <property type="match status" value="1"/>
</dbReference>
<evidence type="ECO:0000313" key="4">
    <source>
        <dbReference type="Proteomes" id="UP001221838"/>
    </source>
</evidence>
<gene>
    <name evidence="3" type="ORF">POL68_19500</name>
</gene>
<evidence type="ECO:0000256" key="1">
    <source>
        <dbReference type="ARBA" id="ARBA00006046"/>
    </source>
</evidence>
<dbReference type="Proteomes" id="UP001221838">
    <property type="component" value="Unassembled WGS sequence"/>
</dbReference>
<comment type="caution">
    <text evidence="3">The sequence shown here is derived from an EMBL/GenBank/DDBJ whole genome shotgun (WGS) entry which is preliminary data.</text>
</comment>
<accession>A0ABT5DEC7</accession>
<dbReference type="InterPro" id="IPR002937">
    <property type="entry name" value="Amino_oxidase"/>
</dbReference>
<dbReference type="InterPro" id="IPR036188">
    <property type="entry name" value="FAD/NAD-bd_sf"/>
</dbReference>
<comment type="similarity">
    <text evidence="1">Belongs to the carotenoid/retinoid oxidoreductase family.</text>
</comment>
<dbReference type="PANTHER" id="PTHR43734:SF4">
    <property type="entry name" value="AMINE OXIDASE DOMAIN-CONTAINING PROTEIN"/>
    <property type="match status" value="1"/>
</dbReference>
<sequence length="469" mass="53177">MNVNDPGRVLILGAGPTGLGAAYRLQELGMKDFQLLEQGPGPGGLAVSHVDSQGFIWDLGGHVQFSHYAYYDSVLELALKEWLWHERESWVWLKERFIPYPFQNNIHRLDAQDRERVLDGLRHAARSRADSVPPAHFGEWLERNFGRALCDLFMSPYNTKVWGCPPSAMGVSWMGERVAVPDLERIERNIRENRDDVSWGPNNRFRFPLRGGTGAIWKGVAGLLGPDHVSFGCRAVRIDLDARVAVLEDGRRLGYDTLISTLPIDVLSRICEPLPPEVRRAGSQMRYSSVHVLGVGLRHGKPESLTNKCWMYFPEEHSPYYRVTVFSNYSPHLVPEGDGYWSLMAEVCESADRPLPARDLMEWTVEAMRRDALISPSAEVVSRWHMRLEHGYPTPFTGRDEVLAHIHPALEARRVYSRGRFGGWKYEAGNQDHSFMQGVELADRLMFGKPEVTYPDPNRANSGIFLAKG</sequence>
<dbReference type="PRINTS" id="PR00419">
    <property type="entry name" value="ADXRDTASE"/>
</dbReference>
<name>A0ABT5DEC7_9BACT</name>
<evidence type="ECO:0000259" key="2">
    <source>
        <dbReference type="Pfam" id="PF01593"/>
    </source>
</evidence>
<dbReference type="Gene3D" id="3.50.50.60">
    <property type="entry name" value="FAD/NAD(P)-binding domain"/>
    <property type="match status" value="1"/>
</dbReference>
<proteinExistence type="inferred from homology"/>
<dbReference type="EMBL" id="JAQNDM010000002">
    <property type="protein sequence ID" value="MDC0710671.1"/>
    <property type="molecule type" value="Genomic_DNA"/>
</dbReference>
<evidence type="ECO:0000313" key="3">
    <source>
        <dbReference type="EMBL" id="MDC0710671.1"/>
    </source>
</evidence>
<dbReference type="RefSeq" id="WP_272140334.1">
    <property type="nucleotide sequence ID" value="NZ_JAQNDM010000002.1"/>
</dbReference>
<reference evidence="3 4" key="1">
    <citation type="submission" date="2022-11" db="EMBL/GenBank/DDBJ databases">
        <title>Minimal conservation of predation-associated metabolite biosynthetic gene clusters underscores biosynthetic potential of Myxococcota including descriptions for ten novel species: Archangium lansinium sp. nov., Myxococcus landrumus sp. nov., Nannocystis bai.</title>
        <authorList>
            <person name="Ahearne A."/>
            <person name="Stevens C."/>
            <person name="Dowd S."/>
        </authorList>
    </citation>
    <scope>NUCLEOTIDE SEQUENCE [LARGE SCALE GENOMIC DNA]</scope>
    <source>
        <strain evidence="3 4">NCWAL01</strain>
    </source>
</reference>
<protein>
    <submittedName>
        <fullName evidence="3">FAD-dependent oxidoreductase</fullName>
    </submittedName>
</protein>
<feature type="domain" description="Amine oxidase" evidence="2">
    <location>
        <begin position="17"/>
        <end position="443"/>
    </location>
</feature>